<dbReference type="AlphaFoldDB" id="A0A382L3C7"/>
<gene>
    <name evidence="1" type="ORF">METZ01_LOCUS283177</name>
</gene>
<reference evidence="1" key="1">
    <citation type="submission" date="2018-05" db="EMBL/GenBank/DDBJ databases">
        <authorList>
            <person name="Lanie J.A."/>
            <person name="Ng W.-L."/>
            <person name="Kazmierczak K.M."/>
            <person name="Andrzejewski T.M."/>
            <person name="Davidsen T.M."/>
            <person name="Wayne K.J."/>
            <person name="Tettelin H."/>
            <person name="Glass J.I."/>
            <person name="Rusch D."/>
            <person name="Podicherti R."/>
            <person name="Tsui H.-C.T."/>
            <person name="Winkler M.E."/>
        </authorList>
    </citation>
    <scope>NUCLEOTIDE SEQUENCE</scope>
</reference>
<evidence type="ECO:0000313" key="1">
    <source>
        <dbReference type="EMBL" id="SVC30323.1"/>
    </source>
</evidence>
<organism evidence="1">
    <name type="scientific">marine metagenome</name>
    <dbReference type="NCBI Taxonomy" id="408172"/>
    <lineage>
        <taxon>unclassified sequences</taxon>
        <taxon>metagenomes</taxon>
        <taxon>ecological metagenomes</taxon>
    </lineage>
</organism>
<sequence length="47" mass="5405">MSRRLTSIVIYRGRLSAVTKISISADSHITEPPNCYIDHIDPSYRDR</sequence>
<accession>A0A382L3C7</accession>
<dbReference type="EMBL" id="UINC01084046">
    <property type="protein sequence ID" value="SVC30323.1"/>
    <property type="molecule type" value="Genomic_DNA"/>
</dbReference>
<protein>
    <submittedName>
        <fullName evidence="1">Uncharacterized protein</fullName>
    </submittedName>
</protein>
<proteinExistence type="predicted"/>
<name>A0A382L3C7_9ZZZZ</name>
<feature type="non-terminal residue" evidence="1">
    <location>
        <position position="47"/>
    </location>
</feature>